<dbReference type="GO" id="GO:0046695">
    <property type="term" value="C:SLIK (SAGA-like) complex"/>
    <property type="evidence" value="ECO:0007669"/>
    <property type="project" value="InterPro"/>
</dbReference>
<dbReference type="OrthoDB" id="21449at2759"/>
<dbReference type="PANTHER" id="PTHR47343">
    <property type="entry name" value="TRANSCRIPTIONAL ACTIVATOR SPT7"/>
    <property type="match status" value="1"/>
</dbReference>
<dbReference type="SMART" id="SM00297">
    <property type="entry name" value="BROMO"/>
    <property type="match status" value="1"/>
</dbReference>
<accession>A0A0D0AHY5</accession>
<name>A0A0D0AHY5_9AGAM</name>
<dbReference type="PANTHER" id="PTHR47343:SF1">
    <property type="entry name" value="TRANSCRIPTIONAL ACTIVATOR SPT7"/>
    <property type="match status" value="1"/>
</dbReference>
<dbReference type="HOGENOM" id="CLU_006198_1_0_1"/>
<dbReference type="InParanoid" id="A0A0D0AHY5"/>
<dbReference type="PRINTS" id="PR00503">
    <property type="entry name" value="BROMODOMAIN"/>
</dbReference>
<evidence type="ECO:0000256" key="1">
    <source>
        <dbReference type="ARBA" id="ARBA00023117"/>
    </source>
</evidence>
<sequence>MHIKTPTEQDSCPAESVAPLTPSRRDQRMNNLLRTLTESQVKPSPDLRLLLSAVKDARRQSYDAKVSEPFYDSLEGLLHDLRTVTMDNHDAEAFLKPVAKSDVPDYYDVIANPMDLQTMLKKVKSKQYKSKREFADDLDLIWSNCFTYNATEVCITVVKTRGEAHCAAQDHPLRQCAMRLKKKADRLLKNITDRKERIDPSIPAALSQTPHSASPIPMRPNATARPKINGTPYAHKRSPSSTATQTSITPKQRMDLPFADSPALERTPHGMAAFRELESEAGPSSIPNGYSSSSSTNDYDSEADEALISIDNDSGEKRKLNGSSYRPRKRARLIPPPCAPIPTTNDPTSTWWSSVQSDSFLANGLPVLPQPFSASTLYPQSQTIPSSSQFTRPRKRRKLRPQSIAKYKDRDTPAPNTLLSIMNTNIKTLKRVRRTHAKFAALNLNTEEGGMGDEPPDMGEEGMVDEVIDERPWRARYAGLRQVKGPVELEIGEKNSEECLKWMNRKVLEHEGFQGTSSAALDVMVGVTSEYLLNVGRTLRFMCDKYAKSMTPEEIILHTLFESGVTRIQDLERYIKDDVVRHGSRLADLEKKLVGAYREATHVEVLDDDALFAGEDDEEDESAFVMGGFSDSLGDDFLGLRELGIAAELGLSSLTIPKKLLKGKSRGTAGTALEAKPKEPPPPYPPPPSLLPITSKNVGDQIGLLRPYFHVRLAALAPPGTIQGIPYLPPGSQYGLVPHPGMLPLPYVPIFAGEFTRTVTLPDDAPAPAQAKLGPLGQVLKTGAAAGAVKKKNKAKESVPMSVPDMSDAVPVEPMRAFNGLGVEGRDVGGAGGGVTNGISGGTSGAGGGGNVGIVGGAKKKPGPQGQGRAMELPPVIAASA</sequence>
<evidence type="ECO:0000259" key="4">
    <source>
        <dbReference type="PROSITE" id="PS50014"/>
    </source>
</evidence>
<feature type="region of interest" description="Disordered" evidence="3">
    <location>
        <begin position="1"/>
        <end position="26"/>
    </location>
</feature>
<dbReference type="InterPro" id="IPR018359">
    <property type="entry name" value="Bromodomain_CS"/>
</dbReference>
<dbReference type="Proteomes" id="UP000054485">
    <property type="component" value="Unassembled WGS sequence"/>
</dbReference>
<feature type="compositionally biased region" description="Gly residues" evidence="3">
    <location>
        <begin position="842"/>
        <end position="856"/>
    </location>
</feature>
<feature type="compositionally biased region" description="Polar residues" evidence="3">
    <location>
        <begin position="239"/>
        <end position="250"/>
    </location>
</feature>
<feature type="region of interest" description="Disordered" evidence="3">
    <location>
        <begin position="279"/>
        <end position="345"/>
    </location>
</feature>
<dbReference type="InterPro" id="IPR001487">
    <property type="entry name" value="Bromodomain"/>
</dbReference>
<keyword evidence="1 2" id="KW-0103">Bromodomain</keyword>
<dbReference type="FunCoup" id="A0A0D0AHY5">
    <property type="interactions" value="21"/>
</dbReference>
<dbReference type="GO" id="GO:0006357">
    <property type="term" value="P:regulation of transcription by RNA polymerase II"/>
    <property type="evidence" value="ECO:0007669"/>
    <property type="project" value="TreeGrafter"/>
</dbReference>
<feature type="region of interest" description="Disordered" evidence="3">
    <location>
        <begin position="193"/>
        <end position="254"/>
    </location>
</feature>
<dbReference type="PROSITE" id="PS00633">
    <property type="entry name" value="BROMODOMAIN_1"/>
    <property type="match status" value="1"/>
</dbReference>
<reference evidence="5 6" key="1">
    <citation type="submission" date="2014-04" db="EMBL/GenBank/DDBJ databases">
        <authorList>
            <consortium name="DOE Joint Genome Institute"/>
            <person name="Kuo A."/>
            <person name="Ruytinx J."/>
            <person name="Rineau F."/>
            <person name="Colpaert J."/>
            <person name="Kohler A."/>
            <person name="Nagy L.G."/>
            <person name="Floudas D."/>
            <person name="Copeland A."/>
            <person name="Barry K.W."/>
            <person name="Cichocki N."/>
            <person name="Veneault-Fourrey C."/>
            <person name="LaButti K."/>
            <person name="Lindquist E.A."/>
            <person name="Lipzen A."/>
            <person name="Lundell T."/>
            <person name="Morin E."/>
            <person name="Murat C."/>
            <person name="Sun H."/>
            <person name="Tunlid A."/>
            <person name="Henrissat B."/>
            <person name="Grigoriev I.V."/>
            <person name="Hibbett D.S."/>
            <person name="Martin F."/>
            <person name="Nordberg H.P."/>
            <person name="Cantor M.N."/>
            <person name="Hua S.X."/>
        </authorList>
    </citation>
    <scope>NUCLEOTIDE SEQUENCE [LARGE SCALE GENOMIC DNA]</scope>
    <source>
        <strain evidence="5 6">UH-Slu-Lm8-n1</strain>
    </source>
</reference>
<keyword evidence="6" id="KW-1185">Reference proteome</keyword>
<dbReference type="InterPro" id="IPR036427">
    <property type="entry name" value="Bromodomain-like_sf"/>
</dbReference>
<reference evidence="6" key="2">
    <citation type="submission" date="2015-01" db="EMBL/GenBank/DDBJ databases">
        <title>Evolutionary Origins and Diversification of the Mycorrhizal Mutualists.</title>
        <authorList>
            <consortium name="DOE Joint Genome Institute"/>
            <consortium name="Mycorrhizal Genomics Consortium"/>
            <person name="Kohler A."/>
            <person name="Kuo A."/>
            <person name="Nagy L.G."/>
            <person name="Floudas D."/>
            <person name="Copeland A."/>
            <person name="Barry K.W."/>
            <person name="Cichocki N."/>
            <person name="Veneault-Fourrey C."/>
            <person name="LaButti K."/>
            <person name="Lindquist E.A."/>
            <person name="Lipzen A."/>
            <person name="Lundell T."/>
            <person name="Morin E."/>
            <person name="Murat C."/>
            <person name="Riley R."/>
            <person name="Ohm R."/>
            <person name="Sun H."/>
            <person name="Tunlid A."/>
            <person name="Henrissat B."/>
            <person name="Grigoriev I.V."/>
            <person name="Hibbett D.S."/>
            <person name="Martin F."/>
        </authorList>
    </citation>
    <scope>NUCLEOTIDE SEQUENCE [LARGE SCALE GENOMIC DNA]</scope>
    <source>
        <strain evidence="6">UH-Slu-Lm8-n1</strain>
    </source>
</reference>
<feature type="region of interest" description="Disordered" evidence="3">
    <location>
        <begin position="376"/>
        <end position="415"/>
    </location>
</feature>
<dbReference type="InterPro" id="IPR009072">
    <property type="entry name" value="Histone-fold"/>
</dbReference>
<feature type="compositionally biased region" description="Polar residues" evidence="3">
    <location>
        <begin position="376"/>
        <end position="391"/>
    </location>
</feature>
<organism evidence="5 6">
    <name type="scientific">Suillus luteus UH-Slu-Lm8-n1</name>
    <dbReference type="NCBI Taxonomy" id="930992"/>
    <lineage>
        <taxon>Eukaryota</taxon>
        <taxon>Fungi</taxon>
        <taxon>Dikarya</taxon>
        <taxon>Basidiomycota</taxon>
        <taxon>Agaricomycotina</taxon>
        <taxon>Agaricomycetes</taxon>
        <taxon>Agaricomycetidae</taxon>
        <taxon>Boletales</taxon>
        <taxon>Suillineae</taxon>
        <taxon>Suillaceae</taxon>
        <taxon>Suillus</taxon>
    </lineage>
</organism>
<dbReference type="STRING" id="930992.A0A0D0AHY5"/>
<gene>
    <name evidence="5" type="ORF">CY34DRAFT_810062</name>
</gene>
<feature type="region of interest" description="Disordered" evidence="3">
    <location>
        <begin position="667"/>
        <end position="688"/>
    </location>
</feature>
<proteinExistence type="predicted"/>
<dbReference type="PROSITE" id="PS50014">
    <property type="entry name" value="BROMODOMAIN_2"/>
    <property type="match status" value="1"/>
</dbReference>
<feature type="domain" description="Bromo" evidence="4">
    <location>
        <begin position="86"/>
        <end position="156"/>
    </location>
</feature>
<dbReference type="SUPFAM" id="SSF47370">
    <property type="entry name" value="Bromodomain"/>
    <property type="match status" value="1"/>
</dbReference>
<dbReference type="Pfam" id="PF00439">
    <property type="entry name" value="Bromodomain"/>
    <property type="match status" value="1"/>
</dbReference>
<evidence type="ECO:0000313" key="6">
    <source>
        <dbReference type="Proteomes" id="UP000054485"/>
    </source>
</evidence>
<dbReference type="Gene3D" id="1.10.20.10">
    <property type="entry name" value="Histone, subunit A"/>
    <property type="match status" value="1"/>
</dbReference>
<evidence type="ECO:0000313" key="5">
    <source>
        <dbReference type="EMBL" id="KIK37749.1"/>
    </source>
</evidence>
<feature type="compositionally biased region" description="Low complexity" evidence="3">
    <location>
        <begin position="282"/>
        <end position="298"/>
    </location>
</feature>
<dbReference type="Gene3D" id="1.20.920.10">
    <property type="entry name" value="Bromodomain-like"/>
    <property type="match status" value="1"/>
</dbReference>
<feature type="compositionally biased region" description="Polar residues" evidence="3">
    <location>
        <begin position="1"/>
        <end position="10"/>
    </location>
</feature>
<protein>
    <recommendedName>
        <fullName evidence="4">Bromo domain-containing protein</fullName>
    </recommendedName>
</protein>
<dbReference type="InterPro" id="IPR037782">
    <property type="entry name" value="Spt7"/>
</dbReference>
<dbReference type="AlphaFoldDB" id="A0A0D0AHY5"/>
<dbReference type="GO" id="GO:0000124">
    <property type="term" value="C:SAGA complex"/>
    <property type="evidence" value="ECO:0007669"/>
    <property type="project" value="InterPro"/>
</dbReference>
<dbReference type="GO" id="GO:0005198">
    <property type="term" value="F:structural molecule activity"/>
    <property type="evidence" value="ECO:0007669"/>
    <property type="project" value="TreeGrafter"/>
</dbReference>
<dbReference type="EMBL" id="KN835432">
    <property type="protein sequence ID" value="KIK37749.1"/>
    <property type="molecule type" value="Genomic_DNA"/>
</dbReference>
<feature type="region of interest" description="Disordered" evidence="3">
    <location>
        <begin position="842"/>
        <end position="881"/>
    </location>
</feature>
<dbReference type="GO" id="GO:0046982">
    <property type="term" value="F:protein heterodimerization activity"/>
    <property type="evidence" value="ECO:0007669"/>
    <property type="project" value="InterPro"/>
</dbReference>
<evidence type="ECO:0000256" key="3">
    <source>
        <dbReference type="SAM" id="MobiDB-lite"/>
    </source>
</evidence>
<evidence type="ECO:0000256" key="2">
    <source>
        <dbReference type="PROSITE-ProRule" id="PRU00035"/>
    </source>
</evidence>
<dbReference type="GO" id="GO:0006325">
    <property type="term" value="P:chromatin organization"/>
    <property type="evidence" value="ECO:0007669"/>
    <property type="project" value="UniProtKB-ARBA"/>
</dbReference>
<dbReference type="CDD" id="cd22927">
    <property type="entry name" value="HFD_SPT7"/>
    <property type="match status" value="1"/>
</dbReference>